<keyword evidence="3 8" id="KW-0863">Zinc-finger</keyword>
<dbReference type="Pfam" id="PF13087">
    <property type="entry name" value="AAA_12"/>
    <property type="match status" value="1"/>
</dbReference>
<dbReference type="GO" id="GO:0005694">
    <property type="term" value="C:chromosome"/>
    <property type="evidence" value="ECO:0007669"/>
    <property type="project" value="UniProtKB-ARBA"/>
</dbReference>
<dbReference type="EMBL" id="UYJE01003722">
    <property type="protein sequence ID" value="VDI21857.1"/>
    <property type="molecule type" value="Genomic_DNA"/>
</dbReference>
<dbReference type="PANTHER" id="PTHR10887:SF531">
    <property type="entry name" value="PROTEIN ZGRF1"/>
    <property type="match status" value="1"/>
</dbReference>
<dbReference type="OrthoDB" id="6513042at2759"/>
<evidence type="ECO:0000259" key="10">
    <source>
        <dbReference type="PROSITE" id="PS51999"/>
    </source>
</evidence>
<dbReference type="GO" id="GO:0001147">
    <property type="term" value="F:transcription termination site sequence-specific DNA binding"/>
    <property type="evidence" value="ECO:0007669"/>
    <property type="project" value="TreeGrafter"/>
</dbReference>
<evidence type="ECO:0000256" key="5">
    <source>
        <dbReference type="ARBA" id="ARBA00022806"/>
    </source>
</evidence>
<evidence type="ECO:0000256" key="1">
    <source>
        <dbReference type="ARBA" id="ARBA00022723"/>
    </source>
</evidence>
<dbReference type="GO" id="GO:0005524">
    <property type="term" value="F:ATP binding"/>
    <property type="evidence" value="ECO:0007669"/>
    <property type="project" value="UniProtKB-KW"/>
</dbReference>
<evidence type="ECO:0000256" key="9">
    <source>
        <dbReference type="SAM" id="MobiDB-lite"/>
    </source>
</evidence>
<dbReference type="InterPro" id="IPR041677">
    <property type="entry name" value="DNA2/NAM7_AAA_11"/>
</dbReference>
<name>A0A8B6DPH6_MYTGA</name>
<keyword evidence="6" id="KW-0862">Zinc</keyword>
<dbReference type="CDD" id="cd18808">
    <property type="entry name" value="SF1_C_Upf1"/>
    <property type="match status" value="1"/>
</dbReference>
<feature type="domain" description="GRF-type" evidence="10">
    <location>
        <begin position="588"/>
        <end position="630"/>
    </location>
</feature>
<sequence length="1412" mass="159254">MSPFCAVTSGKSSQEELAVSGDYLDYCIAESDLKSPRFLTYSNQILQRDSLQQIGEKEKQSKTLRSTISQQRKVKIPLVSAPEDSLAGNDDNNSVPRSKSHDEGEKTALFDRNLIQDKSDVDNGCSINVEVVPNLCESDSDMSSPSLTYWENKLIQRQKCGNIFIKNDQESLQSSCENWETKDKSNYGNDTQDIQCKNQYENSSGQFNSNTIRFSNSVTQNQVQHRHDRDKIRHYDKQDNECYKINIGGNSFNKTSTVPNETETRESDNTGSKWGKYADFDDEDDDFLTFDQSFSVPVVTDQAEKPTTSLRSWTKHNDTFDIDESLVVPEVIDWKENPLISLRPWTKCNESFGIPNMPDQAEKHTISLQPAKRQSDTFDLSDSSPLDTITESQSLSKNELIHATSQKFQSTSQNNKEQFQSRHISEKQYLSPNNQNLNQNIQSVITRKNSPNFSHGNPSNVESTSVACVTPTDNVNPGKKFKCPVPQLTSSILKGTKRNLGSDLQFPSIQEITENSQLVREMEIPTRFTSLSNYKQVFTAALKEHLNIILFDLGVKYHHALSKIDTTSYLPTVPGTENKGTVNSNPVCKCGAPSKMIQVKKSGPNHNRFFYACNAARNSQCKFFQWSDEKGGGHNKKGGIDKQTMSDPTSISTFIRSHHVYFYCDCTFIKKSQENIMTHFRRNTPNWVKQRMGMDITGKKKMYIQLSKKDNSGLYSKDDLWIISRHLDFRPSSTVLCKSTYYGPTSGNEVEIEPIASFCPSNWSNGEKCHAILAGNVSGELSYLVNLEENVTITDVPVLHSLLACNTERTASSFTAPLKVSENTNIYVPEGYVDEKVEELIDQYKLNEDQSTALIRVARMFTDQQKDILLIHGVFGAGKSFLLSVVVVFLVWLFERNDTYTPGVPFPWKLLIASTTNVAVDRILNGLLAIGFEEFVRVGSVKKISKPILPFSVHATGSDSQELKDLQMMLRSGELTATEKQNVKQSIEKHKLGENKKKLSKVRVVGVTCASCSANTLKDMKFPIVLLDECSQMTEPASMLPVAKFKCQKLVLVGDPKQLDPTIQGSETSTVHGLEQTLFDRITLMGHSPVMLHTQYRCHPYISQVSNSLFYNNVLKNGISLEDRDPVMDELPALCFYDVCDGLEINDRDGSFYNDKEAQFIMFLIEVLVDRDVDPVRIGVISLYKSQMYKITNLLGSNKNCKELKGVMVSTVDAFQGGERDVILLSCVRTRNVGFIDNEKRTNVALTRAKHHLLIVGNENNLTKNKLWHQIIQQCKDSSPQGLQSADIIRERFKLEPKPTESSQKKKRNHNNQEMLTDDASSSPPMSLTDSCKSSLSTDSPNIQQLVPESVSLEKGDHWSEEMDFQKDLTYRVPGSAGLRQRRKRRKIDPSLLEEDENINSDDEELPNVFHS</sequence>
<dbReference type="Proteomes" id="UP000596742">
    <property type="component" value="Unassembled WGS sequence"/>
</dbReference>
<evidence type="ECO:0000256" key="3">
    <source>
        <dbReference type="ARBA" id="ARBA00022771"/>
    </source>
</evidence>
<dbReference type="PANTHER" id="PTHR10887">
    <property type="entry name" value="DNA2/NAM7 HELICASE FAMILY"/>
    <property type="match status" value="1"/>
</dbReference>
<dbReference type="GO" id="GO:0008270">
    <property type="term" value="F:zinc ion binding"/>
    <property type="evidence" value="ECO:0007669"/>
    <property type="project" value="UniProtKB-KW"/>
</dbReference>
<keyword evidence="2" id="KW-0547">Nucleotide-binding</keyword>
<dbReference type="InterPro" id="IPR041679">
    <property type="entry name" value="DNA2/NAM7-like_C"/>
</dbReference>
<dbReference type="Pfam" id="PF06839">
    <property type="entry name" value="Zn_ribbon_GRF"/>
    <property type="match status" value="1"/>
</dbReference>
<accession>A0A8B6DPH6</accession>
<gene>
    <name evidence="11" type="ORF">MGAL_10B021166</name>
</gene>
<comment type="caution">
    <text evidence="11">The sequence shown here is derived from an EMBL/GenBank/DDBJ whole genome shotgun (WGS) entry which is preliminary data.</text>
</comment>
<dbReference type="Pfam" id="PF13086">
    <property type="entry name" value="AAA_11"/>
    <property type="match status" value="1"/>
</dbReference>
<evidence type="ECO:0000256" key="4">
    <source>
        <dbReference type="ARBA" id="ARBA00022801"/>
    </source>
</evidence>
<dbReference type="InterPro" id="IPR027417">
    <property type="entry name" value="P-loop_NTPase"/>
</dbReference>
<feature type="region of interest" description="Disordered" evidence="9">
    <location>
        <begin position="253"/>
        <end position="274"/>
    </location>
</feature>
<reference evidence="11" key="1">
    <citation type="submission" date="2018-11" db="EMBL/GenBank/DDBJ databases">
        <authorList>
            <person name="Alioto T."/>
            <person name="Alioto T."/>
        </authorList>
    </citation>
    <scope>NUCLEOTIDE SEQUENCE</scope>
</reference>
<keyword evidence="5" id="KW-0347">Helicase</keyword>
<feature type="compositionally biased region" description="Basic and acidic residues" evidence="9">
    <location>
        <begin position="1352"/>
        <end position="1370"/>
    </location>
</feature>
<dbReference type="PROSITE" id="PS51999">
    <property type="entry name" value="ZF_GRF"/>
    <property type="match status" value="1"/>
</dbReference>
<dbReference type="InterPro" id="IPR047187">
    <property type="entry name" value="SF1_C_Upf1"/>
</dbReference>
<evidence type="ECO:0000313" key="11">
    <source>
        <dbReference type="EMBL" id="VDI21857.1"/>
    </source>
</evidence>
<dbReference type="FunFam" id="3.40.50.300:FF:000326">
    <property type="entry name" value="P-loop containing nucleoside triphosphate hydrolase"/>
    <property type="match status" value="1"/>
</dbReference>
<evidence type="ECO:0000256" key="7">
    <source>
        <dbReference type="ARBA" id="ARBA00022840"/>
    </source>
</evidence>
<dbReference type="GO" id="GO:0004386">
    <property type="term" value="F:helicase activity"/>
    <property type="evidence" value="ECO:0007669"/>
    <property type="project" value="UniProtKB-KW"/>
</dbReference>
<organism evidence="11 12">
    <name type="scientific">Mytilus galloprovincialis</name>
    <name type="common">Mediterranean mussel</name>
    <dbReference type="NCBI Taxonomy" id="29158"/>
    <lineage>
        <taxon>Eukaryota</taxon>
        <taxon>Metazoa</taxon>
        <taxon>Spiralia</taxon>
        <taxon>Lophotrochozoa</taxon>
        <taxon>Mollusca</taxon>
        <taxon>Bivalvia</taxon>
        <taxon>Autobranchia</taxon>
        <taxon>Pteriomorphia</taxon>
        <taxon>Mytilida</taxon>
        <taxon>Mytiloidea</taxon>
        <taxon>Mytilidae</taxon>
        <taxon>Mytilinae</taxon>
        <taxon>Mytilus</taxon>
    </lineage>
</organism>
<dbReference type="GO" id="GO:0006369">
    <property type="term" value="P:termination of RNA polymerase II transcription"/>
    <property type="evidence" value="ECO:0007669"/>
    <property type="project" value="TreeGrafter"/>
</dbReference>
<proteinExistence type="predicted"/>
<keyword evidence="7" id="KW-0067">ATP-binding</keyword>
<evidence type="ECO:0000256" key="6">
    <source>
        <dbReference type="ARBA" id="ARBA00022833"/>
    </source>
</evidence>
<dbReference type="Gene3D" id="3.40.50.300">
    <property type="entry name" value="P-loop containing nucleotide triphosphate hydrolases"/>
    <property type="match status" value="2"/>
</dbReference>
<protein>
    <recommendedName>
        <fullName evidence="10">GRF-type domain-containing protein</fullName>
    </recommendedName>
</protein>
<keyword evidence="4" id="KW-0378">Hydrolase</keyword>
<evidence type="ECO:0000256" key="2">
    <source>
        <dbReference type="ARBA" id="ARBA00022741"/>
    </source>
</evidence>
<dbReference type="InterPro" id="IPR045055">
    <property type="entry name" value="DNA2/NAM7-like"/>
</dbReference>
<dbReference type="InterPro" id="IPR010666">
    <property type="entry name" value="Znf_GRF"/>
</dbReference>
<keyword evidence="12" id="KW-1185">Reference proteome</keyword>
<evidence type="ECO:0000313" key="12">
    <source>
        <dbReference type="Proteomes" id="UP000596742"/>
    </source>
</evidence>
<feature type="compositionally biased region" description="Acidic residues" evidence="9">
    <location>
        <begin position="1392"/>
        <end position="1406"/>
    </location>
</feature>
<feature type="compositionally biased region" description="Polar residues" evidence="9">
    <location>
        <begin position="1312"/>
        <end position="1347"/>
    </location>
</feature>
<feature type="region of interest" description="Disordered" evidence="9">
    <location>
        <begin position="1294"/>
        <end position="1412"/>
    </location>
</feature>
<feature type="region of interest" description="Disordered" evidence="9">
    <location>
        <begin position="79"/>
        <end position="105"/>
    </location>
</feature>
<dbReference type="SUPFAM" id="SSF52540">
    <property type="entry name" value="P-loop containing nucleoside triphosphate hydrolases"/>
    <property type="match status" value="1"/>
</dbReference>
<dbReference type="GO" id="GO:0016604">
    <property type="term" value="C:nuclear body"/>
    <property type="evidence" value="ECO:0007669"/>
    <property type="project" value="TreeGrafter"/>
</dbReference>
<evidence type="ECO:0000256" key="8">
    <source>
        <dbReference type="PROSITE-ProRule" id="PRU01343"/>
    </source>
</evidence>
<keyword evidence="1" id="KW-0479">Metal-binding</keyword>
<dbReference type="GO" id="GO:0016787">
    <property type="term" value="F:hydrolase activity"/>
    <property type="evidence" value="ECO:0007669"/>
    <property type="project" value="UniProtKB-KW"/>
</dbReference>